<keyword evidence="4" id="KW-0238">DNA-binding</keyword>
<dbReference type="SMART" id="SM00717">
    <property type="entry name" value="SANT"/>
    <property type="match status" value="2"/>
</dbReference>
<reference evidence="9" key="1">
    <citation type="submission" date="2025-08" db="UniProtKB">
        <authorList>
            <consortium name="RefSeq"/>
        </authorList>
    </citation>
    <scope>IDENTIFICATION</scope>
</reference>
<evidence type="ECO:0000256" key="7">
    <source>
        <dbReference type="SAM" id="MobiDB-lite"/>
    </source>
</evidence>
<name>A0A1U8AYN9_NELNU</name>
<protein>
    <submittedName>
        <fullName evidence="9">Trihelix transcription factor GTL1-like</fullName>
    </submittedName>
</protein>
<dbReference type="PANTHER" id="PTHR21654:SF84">
    <property type="entry name" value="SI:DKEY-66I24.7"/>
    <property type="match status" value="1"/>
</dbReference>
<evidence type="ECO:0000313" key="8">
    <source>
        <dbReference type="Proteomes" id="UP000189703"/>
    </source>
</evidence>
<dbReference type="PANTHER" id="PTHR21654">
    <property type="entry name" value="FI21293P1"/>
    <property type="match status" value="1"/>
</dbReference>
<dbReference type="Pfam" id="PF13837">
    <property type="entry name" value="Myb_DNA-bind_4"/>
    <property type="match status" value="2"/>
</dbReference>
<feature type="compositionally biased region" description="Polar residues" evidence="7">
    <location>
        <begin position="12"/>
        <end position="26"/>
    </location>
</feature>
<dbReference type="GO" id="GO:0003677">
    <property type="term" value="F:DNA binding"/>
    <property type="evidence" value="ECO:0007669"/>
    <property type="project" value="UniProtKB-KW"/>
</dbReference>
<dbReference type="OrthoDB" id="17458at2759"/>
<dbReference type="GO" id="GO:0005634">
    <property type="term" value="C:nucleus"/>
    <property type="evidence" value="ECO:0007669"/>
    <property type="project" value="UniProtKB-SubCell"/>
</dbReference>
<dbReference type="GeneID" id="104605464"/>
<sequence length="457" mass="52442">MNAVRNDISRPLTMTSLSAKQESNNKIPPARTSYPAVEAQPLHSFPLSSNSNKVLGNGHTADEDKKREKEHKRRSKNWTRIETMKLIRFRSEMQPRFLRGGRKSELWDEISEGLRSEGICRDTQQCKDKWEKLTAGYKEVREGIRDKDDYPFYDELDPLLSGKAQRRETLIRTQLRRQCQGIELPREIEMEISGGEDEFIRSDGEDTEEDTNEFPARKRQRSLNFRNDEMIEAFKDLFDSFLTRQSRLFVDLLESMERREKIREKIRLEREEKWREEDRQHRLMFQNAMTLFMKKIVHEGVRCTSDSAPCHHVNEPASTPIAETAVTTAGGGGGSGGGSAARKRSKNWKRAEVLLLIKLRTEMEGKFAKSTRRAVLWEEVAQLLCAEGVQRDGKQCREKWDKLMAEYKEVSDGKRDRGDSPYFADLLATVTRAGSGSGSASSSSPESPITNINTVLD</sequence>
<dbReference type="InterPro" id="IPR001005">
    <property type="entry name" value="SANT/Myb"/>
</dbReference>
<dbReference type="AlphaFoldDB" id="A0A1U8AYN9"/>
<feature type="region of interest" description="Disordered" evidence="7">
    <location>
        <begin position="1"/>
        <end position="77"/>
    </location>
</feature>
<gene>
    <name evidence="9" type="primary">LOC104605464</name>
</gene>
<comment type="subcellular location">
    <subcellularLocation>
        <location evidence="1">Nucleus</location>
    </subcellularLocation>
</comment>
<keyword evidence="8" id="KW-1185">Reference proteome</keyword>
<dbReference type="CDD" id="cd12203">
    <property type="entry name" value="GT1"/>
    <property type="match status" value="2"/>
</dbReference>
<dbReference type="InterPro" id="IPR044822">
    <property type="entry name" value="Myb_DNA-bind_4"/>
</dbReference>
<feature type="compositionally biased region" description="Polar residues" evidence="7">
    <location>
        <begin position="445"/>
        <end position="457"/>
    </location>
</feature>
<dbReference type="eggNOG" id="KOG4282">
    <property type="taxonomic scope" value="Eukaryota"/>
</dbReference>
<evidence type="ECO:0000256" key="4">
    <source>
        <dbReference type="ARBA" id="ARBA00023125"/>
    </source>
</evidence>
<dbReference type="Proteomes" id="UP000189703">
    <property type="component" value="Unplaced"/>
</dbReference>
<evidence type="ECO:0000256" key="5">
    <source>
        <dbReference type="ARBA" id="ARBA00023163"/>
    </source>
</evidence>
<dbReference type="OMA" id="IKFRGEM"/>
<dbReference type="GO" id="GO:0006355">
    <property type="term" value="P:regulation of DNA-templated transcription"/>
    <property type="evidence" value="ECO:0007669"/>
    <property type="project" value="UniProtKB-ARBA"/>
</dbReference>
<evidence type="ECO:0000313" key="9">
    <source>
        <dbReference type="RefSeq" id="XP_010268546.1"/>
    </source>
</evidence>
<feature type="compositionally biased region" description="Basic residues" evidence="7">
    <location>
        <begin position="68"/>
        <end position="77"/>
    </location>
</feature>
<feature type="region of interest" description="Disordered" evidence="7">
    <location>
        <begin position="433"/>
        <end position="457"/>
    </location>
</feature>
<evidence type="ECO:0000256" key="3">
    <source>
        <dbReference type="ARBA" id="ARBA00023015"/>
    </source>
</evidence>
<dbReference type="PROSITE" id="PS50090">
    <property type="entry name" value="MYB_LIKE"/>
    <property type="match status" value="2"/>
</dbReference>
<keyword evidence="5" id="KW-0804">Transcription</keyword>
<dbReference type="RefSeq" id="XP_010268546.1">
    <property type="nucleotide sequence ID" value="XM_010270244.1"/>
</dbReference>
<dbReference type="FunFam" id="1.10.10.60:FF:000061">
    <property type="entry name" value="Trihelix transcription factor GT-2"/>
    <property type="match status" value="1"/>
</dbReference>
<accession>A0A1U8AYN9</accession>
<evidence type="ECO:0000256" key="1">
    <source>
        <dbReference type="ARBA" id="ARBA00004123"/>
    </source>
</evidence>
<evidence type="ECO:0000256" key="2">
    <source>
        <dbReference type="ARBA" id="ARBA00022737"/>
    </source>
</evidence>
<keyword evidence="2" id="KW-0677">Repeat</keyword>
<dbReference type="Gene3D" id="1.10.10.60">
    <property type="entry name" value="Homeodomain-like"/>
    <property type="match status" value="2"/>
</dbReference>
<dbReference type="KEGG" id="nnu:104605464"/>
<evidence type="ECO:0000256" key="6">
    <source>
        <dbReference type="ARBA" id="ARBA00023242"/>
    </source>
</evidence>
<keyword evidence="6" id="KW-0539">Nucleus</keyword>
<organism evidence="8 9">
    <name type="scientific">Nelumbo nucifera</name>
    <name type="common">Sacred lotus</name>
    <dbReference type="NCBI Taxonomy" id="4432"/>
    <lineage>
        <taxon>Eukaryota</taxon>
        <taxon>Viridiplantae</taxon>
        <taxon>Streptophyta</taxon>
        <taxon>Embryophyta</taxon>
        <taxon>Tracheophyta</taxon>
        <taxon>Spermatophyta</taxon>
        <taxon>Magnoliopsida</taxon>
        <taxon>Proteales</taxon>
        <taxon>Nelumbonaceae</taxon>
        <taxon>Nelumbo</taxon>
    </lineage>
</organism>
<proteinExistence type="predicted"/>
<keyword evidence="3" id="KW-0805">Transcription regulation</keyword>